<dbReference type="EMBL" id="CP029803">
    <property type="protein sequence ID" value="AWT58861.1"/>
    <property type="molecule type" value="Genomic_DNA"/>
</dbReference>
<evidence type="ECO:0000259" key="2">
    <source>
        <dbReference type="Pfam" id="PF22725"/>
    </source>
</evidence>
<protein>
    <submittedName>
        <fullName evidence="3">4,5-dihydroxyphthalate dehydrogenase</fullName>
        <ecNumber evidence="3">1.-.-.-</ecNumber>
    </submittedName>
</protein>
<dbReference type="InterPro" id="IPR055170">
    <property type="entry name" value="GFO_IDH_MocA-like_dom"/>
</dbReference>
<dbReference type="Gene3D" id="3.40.50.720">
    <property type="entry name" value="NAD(P)-binding Rossmann-like Domain"/>
    <property type="match status" value="1"/>
</dbReference>
<dbReference type="InterPro" id="IPR000683">
    <property type="entry name" value="Gfo/Idh/MocA-like_OxRdtase_N"/>
</dbReference>
<dbReference type="InterPro" id="IPR052515">
    <property type="entry name" value="Gfo/Idh/MocA_Oxidoreductase"/>
</dbReference>
<proteinExistence type="predicted"/>
<sequence>MKKTRVGIIGCGGMAQSHTSRFLDILDRIEVTAVVDINKERAQSVADLLPNKPIVETNFQAIYAHIDAALVVVPHHLHHSVSIDCLRAGKHVLVEKPMALNETECLELIKESKNQNRILMVAYCMRFHPLIIRMKELIDTKTYGELFQLSIWTEQLTLAPKGHWRSSAATLGGGQFFSHGCHYVDLMLWIAGQPIRGSHYGTRRGTPWMEREGTSNLTIEFENGVLGYHFGTWGARGTRLKYSFHAHCENGMLEIALRDGQLIAHTRAEEHNSGKLIVSQQEKVLLESENTKPTEIELAHFIDCIETGAKPLTDPVSSLEGLKVIWKLYEAEARNEIANLKGLGLGTTTD</sequence>
<reference evidence="3 4" key="1">
    <citation type="submission" date="2018-06" db="EMBL/GenBank/DDBJ databases">
        <title>Draft Genome Sequence of a Novel Marine Bacterium Related to the Verrucomicrobia.</title>
        <authorList>
            <person name="Vosseberg J."/>
            <person name="Martijn J."/>
            <person name="Ettema T.J.G."/>
        </authorList>
    </citation>
    <scope>NUCLEOTIDE SEQUENCE [LARGE SCALE GENOMIC DNA]</scope>
    <source>
        <strain evidence="3">TARA_B100001123</strain>
    </source>
</reference>
<dbReference type="PANTHER" id="PTHR43249">
    <property type="entry name" value="UDP-N-ACETYL-2-AMINO-2-DEOXY-D-GLUCURONATE OXIDASE"/>
    <property type="match status" value="1"/>
</dbReference>
<evidence type="ECO:0000313" key="3">
    <source>
        <dbReference type="EMBL" id="AWT58861.1"/>
    </source>
</evidence>
<dbReference type="PANTHER" id="PTHR43249:SF1">
    <property type="entry name" value="D-GLUCOSIDE 3-DEHYDROGENASE"/>
    <property type="match status" value="1"/>
</dbReference>
<dbReference type="InterPro" id="IPR036291">
    <property type="entry name" value="NAD(P)-bd_dom_sf"/>
</dbReference>
<dbReference type="KEGG" id="mtar:DF168_00033"/>
<evidence type="ECO:0000259" key="1">
    <source>
        <dbReference type="Pfam" id="PF01408"/>
    </source>
</evidence>
<name>A0A2Z4AB02_9BACT</name>
<dbReference type="SUPFAM" id="SSF51735">
    <property type="entry name" value="NAD(P)-binding Rossmann-fold domains"/>
    <property type="match status" value="1"/>
</dbReference>
<dbReference type="Proteomes" id="UP000247465">
    <property type="component" value="Chromosome"/>
</dbReference>
<organism evidence="3 4">
    <name type="scientific">Candidatus Moanibacter tarae</name>
    <dbReference type="NCBI Taxonomy" id="2200854"/>
    <lineage>
        <taxon>Bacteria</taxon>
        <taxon>Pseudomonadati</taxon>
        <taxon>Verrucomicrobiota</taxon>
        <taxon>Opitutia</taxon>
        <taxon>Puniceicoccales</taxon>
        <taxon>Puniceicoccales incertae sedis</taxon>
        <taxon>Candidatus Moanibacter</taxon>
    </lineage>
</organism>
<dbReference type="AlphaFoldDB" id="A0A2Z4AB02"/>
<feature type="domain" description="Gfo/Idh/MocA-like oxidoreductase N-terminal" evidence="1">
    <location>
        <begin position="5"/>
        <end position="123"/>
    </location>
</feature>
<dbReference type="GO" id="GO:0000166">
    <property type="term" value="F:nucleotide binding"/>
    <property type="evidence" value="ECO:0007669"/>
    <property type="project" value="InterPro"/>
</dbReference>
<accession>A0A2Z4AB02</accession>
<gene>
    <name evidence="3" type="primary">pht4_1</name>
    <name evidence="3" type="ORF">DF168_00033</name>
</gene>
<dbReference type="Pfam" id="PF01408">
    <property type="entry name" value="GFO_IDH_MocA"/>
    <property type="match status" value="1"/>
</dbReference>
<dbReference type="GO" id="GO:0016491">
    <property type="term" value="F:oxidoreductase activity"/>
    <property type="evidence" value="ECO:0007669"/>
    <property type="project" value="UniProtKB-KW"/>
</dbReference>
<feature type="domain" description="GFO/IDH/MocA-like oxidoreductase" evidence="2">
    <location>
        <begin position="133"/>
        <end position="254"/>
    </location>
</feature>
<dbReference type="Pfam" id="PF22725">
    <property type="entry name" value="GFO_IDH_MocA_C3"/>
    <property type="match status" value="1"/>
</dbReference>
<evidence type="ECO:0000313" key="4">
    <source>
        <dbReference type="Proteomes" id="UP000247465"/>
    </source>
</evidence>
<dbReference type="SUPFAM" id="SSF55347">
    <property type="entry name" value="Glyceraldehyde-3-phosphate dehydrogenase-like, C-terminal domain"/>
    <property type="match status" value="1"/>
</dbReference>
<dbReference type="Gene3D" id="3.30.360.10">
    <property type="entry name" value="Dihydrodipicolinate Reductase, domain 2"/>
    <property type="match status" value="1"/>
</dbReference>
<keyword evidence="3" id="KW-0560">Oxidoreductase</keyword>
<dbReference type="EC" id="1.-.-.-" evidence="3"/>